<evidence type="ECO:0000313" key="1">
    <source>
        <dbReference type="EMBL" id="KAH0538626.1"/>
    </source>
</evidence>
<proteinExistence type="predicted"/>
<dbReference type="Proteomes" id="UP000750711">
    <property type="component" value="Unassembled WGS sequence"/>
</dbReference>
<organism evidence="1 2">
    <name type="scientific">Trichoglossum hirsutum</name>
    <dbReference type="NCBI Taxonomy" id="265104"/>
    <lineage>
        <taxon>Eukaryota</taxon>
        <taxon>Fungi</taxon>
        <taxon>Dikarya</taxon>
        <taxon>Ascomycota</taxon>
        <taxon>Pezizomycotina</taxon>
        <taxon>Geoglossomycetes</taxon>
        <taxon>Geoglossales</taxon>
        <taxon>Geoglossaceae</taxon>
        <taxon>Trichoglossum</taxon>
    </lineage>
</organism>
<dbReference type="AlphaFoldDB" id="A0A9P8HZI5"/>
<dbReference type="EMBL" id="JAGHQM010003944">
    <property type="protein sequence ID" value="KAH0538626.1"/>
    <property type="molecule type" value="Genomic_DNA"/>
</dbReference>
<sequence>KNLYGICLTRGERKLLRQMDLLSTSLLRPEQQGEEGGERSVELDCQLAKVIFKFFIKVLTHHHTDGLLVAITTLNHSLAVLGISSSGRHLRTASEFTPTLAGMLYTAKLFFLEFALPSRPYELIGVLGRSDVTDQLKRLQDIRHTHMLMSGYHVMADMINLFLYGKKYTCYGELGGLRVTEALVRGVVRLKKILWLELANACIEFVCIQFVLRTFTNEPI</sequence>
<gene>
    <name evidence="1" type="ORF">GP486_008764</name>
</gene>
<comment type="caution">
    <text evidence="1">The sequence shown here is derived from an EMBL/GenBank/DDBJ whole genome shotgun (WGS) entry which is preliminary data.</text>
</comment>
<feature type="non-terminal residue" evidence="1">
    <location>
        <position position="1"/>
    </location>
</feature>
<accession>A0A9P8HZI5</accession>
<keyword evidence="2" id="KW-1185">Reference proteome</keyword>
<evidence type="ECO:0000313" key="2">
    <source>
        <dbReference type="Proteomes" id="UP000750711"/>
    </source>
</evidence>
<protein>
    <submittedName>
        <fullName evidence="1">Uncharacterized protein</fullName>
    </submittedName>
</protein>
<reference evidence="1" key="1">
    <citation type="submission" date="2021-03" db="EMBL/GenBank/DDBJ databases">
        <title>Comparative genomics and phylogenomic investigation of the class Geoglossomycetes provide insights into ecological specialization and systematics.</title>
        <authorList>
            <person name="Melie T."/>
            <person name="Pirro S."/>
            <person name="Miller A.N."/>
            <person name="Quandt A."/>
        </authorList>
    </citation>
    <scope>NUCLEOTIDE SEQUENCE</scope>
    <source>
        <strain evidence="1">CAQ_001_2017</strain>
    </source>
</reference>
<name>A0A9P8HZI5_9PEZI</name>